<dbReference type="SUPFAM" id="SSF53098">
    <property type="entry name" value="Ribonuclease H-like"/>
    <property type="match status" value="1"/>
</dbReference>
<dbReference type="Proteomes" id="UP000831151">
    <property type="component" value="Chromosome"/>
</dbReference>
<dbReference type="GO" id="GO:0003676">
    <property type="term" value="F:nucleic acid binding"/>
    <property type="evidence" value="ECO:0007669"/>
    <property type="project" value="InterPro"/>
</dbReference>
<reference evidence="2" key="1">
    <citation type="submission" date="2022-04" db="EMBL/GenBank/DDBJ databases">
        <title>Complete genome sequences of Ezakiella coagulans and Fenollaria massiliensis.</title>
        <authorList>
            <person name="France M.T."/>
            <person name="Clifford J."/>
            <person name="Narina S."/>
            <person name="Rutt L."/>
            <person name="Ravel J."/>
        </authorList>
    </citation>
    <scope>NUCLEOTIDE SEQUENCE</scope>
    <source>
        <strain evidence="2">C0061C2</strain>
    </source>
</reference>
<feature type="domain" description="YprB ribonuclease H-like" evidence="1">
    <location>
        <begin position="22"/>
        <end position="183"/>
    </location>
</feature>
<evidence type="ECO:0000259" key="1">
    <source>
        <dbReference type="Pfam" id="PF13482"/>
    </source>
</evidence>
<dbReference type="PANTHER" id="PTHR38462:SF1">
    <property type="entry name" value="YPRB RIBONUCLEASE H-LIKE DOMAIN-CONTAINING PROTEIN"/>
    <property type="match status" value="1"/>
</dbReference>
<dbReference type="InterPro" id="IPR036397">
    <property type="entry name" value="RNaseH_sf"/>
</dbReference>
<sequence>MKILEYDEKLTFKSKYYDEEAVFLDIETTGLSPMRSFIYLIGLVFIDLKRRTMHITQLIAENKDEEEEILKLMNERLEGYKTVVTYNGNSFDLPFISKRAERYGIDVTEPKSFDMYEKLRLHKDTLNLDGLKQKNIEKKLGITREDRYNGGECISFYKDYAKNKNQESFDRFVLHNYDDLLYMPATMSILDLLDEKITIDIDGRKYKFDKHSIKKDLLMIDFTTDMGINTYVEEADYFIEENESQRHLEFTLKTGYMKDARKVKYLDKSSLGRLEGEDFDGEDSLEDGIVPIRIQNKLFIRNIIKLGSI</sequence>
<gene>
    <name evidence="2" type="ORF">M1R53_01940</name>
</gene>
<dbReference type="RefSeq" id="WP_085840572.1">
    <property type="nucleotide sequence ID" value="NZ_CP096649.1"/>
</dbReference>
<name>A0A9E7IXG1_9FIRM</name>
<keyword evidence="3" id="KW-1185">Reference proteome</keyword>
<dbReference type="InterPro" id="IPR012337">
    <property type="entry name" value="RNaseH-like_sf"/>
</dbReference>
<protein>
    <submittedName>
        <fullName evidence="2">Ribonuclease H-like domain-containing protein</fullName>
    </submittedName>
</protein>
<dbReference type="AlphaFoldDB" id="A0A9E7IXG1"/>
<dbReference type="Pfam" id="PF13482">
    <property type="entry name" value="RNase_H_2"/>
    <property type="match status" value="1"/>
</dbReference>
<dbReference type="EMBL" id="CP096649">
    <property type="protein sequence ID" value="UQK59441.1"/>
    <property type="molecule type" value="Genomic_DNA"/>
</dbReference>
<dbReference type="KEGG" id="fms:M1R53_01940"/>
<dbReference type="PANTHER" id="PTHR38462">
    <property type="entry name" value="EXONUCLEASE-LIKE PROTEIN"/>
    <property type="match status" value="1"/>
</dbReference>
<evidence type="ECO:0000313" key="2">
    <source>
        <dbReference type="EMBL" id="UQK59441.1"/>
    </source>
</evidence>
<organism evidence="2 3">
    <name type="scientific">Fenollaria massiliensis</name>
    <dbReference type="NCBI Taxonomy" id="938288"/>
    <lineage>
        <taxon>Bacteria</taxon>
        <taxon>Bacillati</taxon>
        <taxon>Bacillota</taxon>
        <taxon>Clostridia</taxon>
        <taxon>Eubacteriales</taxon>
        <taxon>Fenollaria</taxon>
    </lineage>
</organism>
<proteinExistence type="predicted"/>
<dbReference type="InterPro" id="IPR038720">
    <property type="entry name" value="YprB_RNase_H-like_dom"/>
</dbReference>
<dbReference type="Gene3D" id="3.30.420.10">
    <property type="entry name" value="Ribonuclease H-like superfamily/Ribonuclease H"/>
    <property type="match status" value="1"/>
</dbReference>
<evidence type="ECO:0000313" key="3">
    <source>
        <dbReference type="Proteomes" id="UP000831151"/>
    </source>
</evidence>
<accession>A0A9E7IXG1</accession>